<name>A0A2W4UA25_9CYAN</name>
<gene>
    <name evidence="2" type="ORF">DCF25_15465</name>
</gene>
<feature type="domain" description="Amidohydrolase-related" evidence="1">
    <location>
        <begin position="85"/>
        <end position="380"/>
    </location>
</feature>
<evidence type="ECO:0000313" key="2">
    <source>
        <dbReference type="EMBL" id="PZO13939.1"/>
    </source>
</evidence>
<dbReference type="PANTHER" id="PTHR43135">
    <property type="entry name" value="ALPHA-D-RIBOSE 1-METHYLPHOSPHONATE 5-TRIPHOSPHATE DIPHOSPHATASE"/>
    <property type="match status" value="1"/>
</dbReference>
<dbReference type="PIRSF" id="PIRSF038971">
    <property type="entry name" value="PhnM"/>
    <property type="match status" value="1"/>
</dbReference>
<reference evidence="3" key="1">
    <citation type="submission" date="2018-04" db="EMBL/GenBank/DDBJ databases">
        <authorList>
            <person name="Cornet L."/>
        </authorList>
    </citation>
    <scope>NUCLEOTIDE SEQUENCE [LARGE SCALE GENOMIC DNA]</scope>
</reference>
<evidence type="ECO:0000313" key="3">
    <source>
        <dbReference type="Proteomes" id="UP000249354"/>
    </source>
</evidence>
<dbReference type="NCBIfam" id="NF011984">
    <property type="entry name" value="PRK15446.1-5"/>
    <property type="match status" value="1"/>
</dbReference>
<protein>
    <submittedName>
        <fullName evidence="2">Phosphonate metabolism protein PhnM</fullName>
    </submittedName>
</protein>
<dbReference type="SUPFAM" id="SSF51338">
    <property type="entry name" value="Composite domain of metallo-dependent hydrolases"/>
    <property type="match status" value="1"/>
</dbReference>
<dbReference type="SUPFAM" id="SSF51556">
    <property type="entry name" value="Metallo-dependent hydrolases"/>
    <property type="match status" value="1"/>
</dbReference>
<dbReference type="InterPro" id="IPR006680">
    <property type="entry name" value="Amidohydro-rel"/>
</dbReference>
<dbReference type="Gene3D" id="2.30.40.10">
    <property type="entry name" value="Urease, subunit C, domain 1"/>
    <property type="match status" value="1"/>
</dbReference>
<organism evidence="2 3">
    <name type="scientific">Leptolyngbya foveolarum</name>
    <dbReference type="NCBI Taxonomy" id="47253"/>
    <lineage>
        <taxon>Bacteria</taxon>
        <taxon>Bacillati</taxon>
        <taxon>Cyanobacteriota</taxon>
        <taxon>Cyanophyceae</taxon>
        <taxon>Leptolyngbyales</taxon>
        <taxon>Leptolyngbyaceae</taxon>
        <taxon>Leptolyngbya group</taxon>
        <taxon>Leptolyngbya</taxon>
    </lineage>
</organism>
<comment type="caution">
    <text evidence="2">The sequence shown here is derived from an EMBL/GenBank/DDBJ whole genome shotgun (WGS) entry which is preliminary data.</text>
</comment>
<sequence length="385" mass="42020">MKEQIYTNYRLQLPTEEVLGTLVVRGGVIADIQPERTESGQNGEGQYLLPGLVELHTDNLERCISPRPGIRWPLAAAVTYHDRDLAAAGITTVCDAIAIGDLTPAESLRKTNYDPMIQAVHNRQQAGSLLIDHRLHLRCELGYESVAEIVSQYVNHPDLALISLMDHTPGQRQFTKLDKFREYYMGKHGVSESELDDFIQGRVQAQAEHAINNRKALVNMANVHSLAMASHDDATVEHVQQAAAEGANISEFPTTLTAAKAAKECGLQVLMGAPNLVLGGSHSGNVSAMDLVKLDLVDLISSDYVPHSLLQSVFVMAAMTGQPVYETMKPVTINGAIAIQLERDRGSLEVGKRADLLTVRYDLNSDLDGQVPQLTQVIRGGCRVA</sequence>
<dbReference type="InterPro" id="IPR051781">
    <property type="entry name" value="Metallo-dep_Hydrolase"/>
</dbReference>
<dbReference type="NCBIfam" id="NF011990">
    <property type="entry name" value="PRK15446.2-6"/>
    <property type="match status" value="1"/>
</dbReference>
<dbReference type="Gene3D" id="3.20.20.140">
    <property type="entry name" value="Metal-dependent hydrolases"/>
    <property type="match status" value="1"/>
</dbReference>
<evidence type="ECO:0000259" key="1">
    <source>
        <dbReference type="Pfam" id="PF01979"/>
    </source>
</evidence>
<dbReference type="EMBL" id="QBMC01000115">
    <property type="protein sequence ID" value="PZO13939.1"/>
    <property type="molecule type" value="Genomic_DNA"/>
</dbReference>
<proteinExistence type="predicted"/>
<dbReference type="NCBIfam" id="TIGR02318">
    <property type="entry name" value="phosphono_phnM"/>
    <property type="match status" value="1"/>
</dbReference>
<dbReference type="AlphaFoldDB" id="A0A2W4UA25"/>
<reference evidence="2 3" key="2">
    <citation type="submission" date="2018-06" db="EMBL/GenBank/DDBJ databases">
        <title>Metagenomic assembly of (sub)arctic Cyanobacteria and their associated microbiome from non-axenic cultures.</title>
        <authorList>
            <person name="Baurain D."/>
        </authorList>
    </citation>
    <scope>NUCLEOTIDE SEQUENCE [LARGE SCALE GENOMIC DNA]</scope>
    <source>
        <strain evidence="2">ULC129bin1</strain>
    </source>
</reference>
<dbReference type="InterPro" id="IPR012696">
    <property type="entry name" value="PhnM"/>
</dbReference>
<accession>A0A2W4UA25</accession>
<dbReference type="Proteomes" id="UP000249354">
    <property type="component" value="Unassembled WGS sequence"/>
</dbReference>
<dbReference type="GO" id="GO:0016810">
    <property type="term" value="F:hydrolase activity, acting on carbon-nitrogen (but not peptide) bonds"/>
    <property type="evidence" value="ECO:0007669"/>
    <property type="project" value="InterPro"/>
</dbReference>
<dbReference type="CDD" id="cd01306">
    <property type="entry name" value="PhnM"/>
    <property type="match status" value="1"/>
</dbReference>
<dbReference type="GO" id="GO:0019700">
    <property type="term" value="P:organic phosphonate catabolic process"/>
    <property type="evidence" value="ECO:0007669"/>
    <property type="project" value="InterPro"/>
</dbReference>
<dbReference type="InterPro" id="IPR032466">
    <property type="entry name" value="Metal_Hydrolase"/>
</dbReference>
<dbReference type="PANTHER" id="PTHR43135:SF3">
    <property type="entry name" value="ALPHA-D-RIBOSE 1-METHYLPHOSPHONATE 5-TRIPHOSPHATE DIPHOSPHATASE"/>
    <property type="match status" value="1"/>
</dbReference>
<dbReference type="InterPro" id="IPR011059">
    <property type="entry name" value="Metal-dep_hydrolase_composite"/>
</dbReference>
<dbReference type="Pfam" id="PF01979">
    <property type="entry name" value="Amidohydro_1"/>
    <property type="match status" value="1"/>
</dbReference>